<organism evidence="2 3">
    <name type="scientific">Neisseria lisongii</name>
    <dbReference type="NCBI Taxonomy" id="2912188"/>
    <lineage>
        <taxon>Bacteria</taxon>
        <taxon>Pseudomonadati</taxon>
        <taxon>Pseudomonadota</taxon>
        <taxon>Betaproteobacteria</taxon>
        <taxon>Neisseriales</taxon>
        <taxon>Neisseriaceae</taxon>
        <taxon>Neisseria</taxon>
    </lineage>
</organism>
<gene>
    <name evidence="2" type="ORF">PJU73_08570</name>
</gene>
<keyword evidence="1" id="KW-0732">Signal</keyword>
<dbReference type="InterPro" id="IPR025500">
    <property type="entry name" value="DUF4390"/>
</dbReference>
<reference evidence="2 3" key="1">
    <citation type="submission" date="2023-01" db="EMBL/GenBank/DDBJ databases">
        <authorList>
            <person name="Yang C."/>
        </authorList>
    </citation>
    <scope>NUCLEOTIDE SEQUENCE [LARGE SCALE GENOMIC DNA]</scope>
    <source>
        <strain evidence="2 3">ZJ106</strain>
    </source>
</reference>
<evidence type="ECO:0000313" key="3">
    <source>
        <dbReference type="Proteomes" id="UP001221268"/>
    </source>
</evidence>
<accession>A0ABY7RIE2</accession>
<dbReference type="EMBL" id="CP116766">
    <property type="protein sequence ID" value="WCL71370.1"/>
    <property type="molecule type" value="Genomic_DNA"/>
</dbReference>
<dbReference type="Pfam" id="PF14334">
    <property type="entry name" value="DUF4390"/>
    <property type="match status" value="1"/>
</dbReference>
<evidence type="ECO:0000313" key="2">
    <source>
        <dbReference type="EMBL" id="WCL71370.1"/>
    </source>
</evidence>
<feature type="signal peptide" evidence="1">
    <location>
        <begin position="1"/>
        <end position="27"/>
    </location>
</feature>
<keyword evidence="3" id="KW-1185">Reference proteome</keyword>
<proteinExistence type="predicted"/>
<dbReference type="RefSeq" id="WP_237091892.1">
    <property type="nucleotide sequence ID" value="NZ_CP116766.1"/>
</dbReference>
<evidence type="ECO:0000256" key="1">
    <source>
        <dbReference type="SAM" id="SignalP"/>
    </source>
</evidence>
<feature type="chain" id="PRO_5046289938" evidence="1">
    <location>
        <begin position="28"/>
        <end position="198"/>
    </location>
</feature>
<dbReference type="Proteomes" id="UP001221268">
    <property type="component" value="Chromosome"/>
</dbReference>
<name>A0ABY7RIE2_9NEIS</name>
<sequence>MAFITRLSKSSKLLCVLCLTAAPLAAAEGIHATRTQAVLSDSGALAVSSRFRTELPDQLRQALNQGVPLTFTLSWQLSEPTLAAYKFKIAQLVSDENSIQYKLAFQPLTNRYRVSVGTFSTEYDTLDSALRGVGAVANWRVAGKGSLGGVKAQEVKAEVRLQLSTDRLPKPFQINALTSKSWRLDSGWKRLKVTRSGG</sequence>
<protein>
    <submittedName>
        <fullName evidence="2">DUF4390 domain-containing protein</fullName>
    </submittedName>
</protein>